<dbReference type="Proteomes" id="UP000257109">
    <property type="component" value="Unassembled WGS sequence"/>
</dbReference>
<name>A0A371HAM2_MUCPR</name>
<feature type="non-terminal residue" evidence="2">
    <location>
        <position position="1"/>
    </location>
</feature>
<dbReference type="OrthoDB" id="1453729at2759"/>
<keyword evidence="1" id="KW-0732">Signal</keyword>
<gene>
    <name evidence="2" type="ORF">CR513_17101</name>
</gene>
<accession>A0A371HAM2</accession>
<reference evidence="2" key="1">
    <citation type="submission" date="2018-05" db="EMBL/GenBank/DDBJ databases">
        <title>Draft genome of Mucuna pruriens seed.</title>
        <authorList>
            <person name="Nnadi N.E."/>
            <person name="Vos R."/>
            <person name="Hasami M.H."/>
            <person name="Devisetty U.K."/>
            <person name="Aguiy J.C."/>
        </authorList>
    </citation>
    <scope>NUCLEOTIDE SEQUENCE [LARGE SCALE GENOMIC DNA]</scope>
    <source>
        <strain evidence="2">JCA_2017</strain>
    </source>
</reference>
<feature type="chain" id="PRO_5016794304" description="Secreted protein" evidence="1">
    <location>
        <begin position="20"/>
        <end position="78"/>
    </location>
</feature>
<evidence type="ECO:0008006" key="4">
    <source>
        <dbReference type="Google" id="ProtNLM"/>
    </source>
</evidence>
<evidence type="ECO:0000313" key="2">
    <source>
        <dbReference type="EMBL" id="RDX99796.1"/>
    </source>
</evidence>
<dbReference type="AlphaFoldDB" id="A0A371HAM2"/>
<proteinExistence type="predicted"/>
<keyword evidence="3" id="KW-1185">Reference proteome</keyword>
<comment type="caution">
    <text evidence="2">The sequence shown here is derived from an EMBL/GenBank/DDBJ whole genome shotgun (WGS) entry which is preliminary data.</text>
</comment>
<organism evidence="2 3">
    <name type="scientific">Mucuna pruriens</name>
    <name type="common">Velvet bean</name>
    <name type="synonym">Dolichos pruriens</name>
    <dbReference type="NCBI Taxonomy" id="157652"/>
    <lineage>
        <taxon>Eukaryota</taxon>
        <taxon>Viridiplantae</taxon>
        <taxon>Streptophyta</taxon>
        <taxon>Embryophyta</taxon>
        <taxon>Tracheophyta</taxon>
        <taxon>Spermatophyta</taxon>
        <taxon>Magnoliopsida</taxon>
        <taxon>eudicotyledons</taxon>
        <taxon>Gunneridae</taxon>
        <taxon>Pentapetalae</taxon>
        <taxon>rosids</taxon>
        <taxon>fabids</taxon>
        <taxon>Fabales</taxon>
        <taxon>Fabaceae</taxon>
        <taxon>Papilionoideae</taxon>
        <taxon>50 kb inversion clade</taxon>
        <taxon>NPAAA clade</taxon>
        <taxon>indigoferoid/millettioid clade</taxon>
        <taxon>Phaseoleae</taxon>
        <taxon>Mucuna</taxon>
    </lineage>
</organism>
<evidence type="ECO:0000256" key="1">
    <source>
        <dbReference type="SAM" id="SignalP"/>
    </source>
</evidence>
<sequence>MGIGHWMLMMPFLLDTPLAVTPLPCRPHTSDNFSLIFSDINLWERTFIFFKACSITMPATRIDVSCKKHHYQQQGLAP</sequence>
<dbReference type="EMBL" id="QJKJ01003129">
    <property type="protein sequence ID" value="RDX99796.1"/>
    <property type="molecule type" value="Genomic_DNA"/>
</dbReference>
<feature type="signal peptide" evidence="1">
    <location>
        <begin position="1"/>
        <end position="19"/>
    </location>
</feature>
<evidence type="ECO:0000313" key="3">
    <source>
        <dbReference type="Proteomes" id="UP000257109"/>
    </source>
</evidence>
<protein>
    <recommendedName>
        <fullName evidence="4">Secreted protein</fullName>
    </recommendedName>
</protein>